<protein>
    <submittedName>
        <fullName evidence="1">Uncharacterized protein</fullName>
    </submittedName>
</protein>
<evidence type="ECO:0000313" key="1">
    <source>
        <dbReference type="EMBL" id="KAJ9117471.1"/>
    </source>
</evidence>
<accession>A0ACC2X1F8</accession>
<evidence type="ECO:0000313" key="2">
    <source>
        <dbReference type="Proteomes" id="UP001243375"/>
    </source>
</evidence>
<dbReference type="EMBL" id="JASBWU010000012">
    <property type="protein sequence ID" value="KAJ9117471.1"/>
    <property type="molecule type" value="Genomic_DNA"/>
</dbReference>
<reference evidence="1" key="1">
    <citation type="submission" date="2023-04" db="EMBL/GenBank/DDBJ databases">
        <title>Draft Genome sequencing of Naganishia species isolated from polar environments using Oxford Nanopore Technology.</title>
        <authorList>
            <person name="Leo P."/>
            <person name="Venkateswaran K."/>
        </authorList>
    </citation>
    <scope>NUCLEOTIDE SEQUENCE</scope>
    <source>
        <strain evidence="1">MNA-CCFEE 5425</strain>
    </source>
</reference>
<dbReference type="Proteomes" id="UP001243375">
    <property type="component" value="Unassembled WGS sequence"/>
</dbReference>
<keyword evidence="2" id="KW-1185">Reference proteome</keyword>
<comment type="caution">
    <text evidence="1">The sequence shown here is derived from an EMBL/GenBank/DDBJ whole genome shotgun (WGS) entry which is preliminary data.</text>
</comment>
<sequence>MAKDPTLKKKRKSEAMIEPAAPEEGSTSAQAVVAEVDSEHAEKKAKKEKKEKKDKKKKDADGDVTMATEAGDVTVDGDKKEKKEKKEKPAYEVPADAITPIASPMASAKLQKKLLKTVKKASRARQLKRGVKEVIKALRKGEQGLLVLAGNITPMDVISHLPLLAEEAKGVEYVWVTSKEELGAASGTKRATSTVLICSTPRRRPQPKDGAQAKPAPTAEEMAEWQKPLEECIKEVKELVSFALDTCAGEGLPR</sequence>
<gene>
    <name evidence="1" type="ORF">QFC22_004321</name>
</gene>
<name>A0ACC2X1F8_9TREE</name>
<organism evidence="1 2">
    <name type="scientific">Naganishia vaughanmartiniae</name>
    <dbReference type="NCBI Taxonomy" id="1424756"/>
    <lineage>
        <taxon>Eukaryota</taxon>
        <taxon>Fungi</taxon>
        <taxon>Dikarya</taxon>
        <taxon>Basidiomycota</taxon>
        <taxon>Agaricomycotina</taxon>
        <taxon>Tremellomycetes</taxon>
        <taxon>Filobasidiales</taxon>
        <taxon>Filobasidiaceae</taxon>
        <taxon>Naganishia</taxon>
    </lineage>
</organism>
<proteinExistence type="predicted"/>